<organism evidence="1">
    <name type="scientific">marine metagenome</name>
    <dbReference type="NCBI Taxonomy" id="408172"/>
    <lineage>
        <taxon>unclassified sequences</taxon>
        <taxon>metagenomes</taxon>
        <taxon>ecological metagenomes</taxon>
    </lineage>
</organism>
<sequence length="67" mass="7395">MKIGVTGAKVVEFNDVWRIIYKEQVVGELKDKGVALAIALDSEELNDRLDKVQEKSPIVVAKPEEAA</sequence>
<dbReference type="EMBL" id="UINC01105776">
    <property type="protein sequence ID" value="SVC69972.1"/>
    <property type="molecule type" value="Genomic_DNA"/>
</dbReference>
<accession>A0A382PDG1</accession>
<name>A0A382PDG1_9ZZZZ</name>
<gene>
    <name evidence="1" type="ORF">METZ01_LOCUS322826</name>
</gene>
<protein>
    <submittedName>
        <fullName evidence="1">Uncharacterized protein</fullName>
    </submittedName>
</protein>
<proteinExistence type="predicted"/>
<dbReference type="AlphaFoldDB" id="A0A382PDG1"/>
<evidence type="ECO:0000313" key="1">
    <source>
        <dbReference type="EMBL" id="SVC69972.1"/>
    </source>
</evidence>
<reference evidence="1" key="1">
    <citation type="submission" date="2018-05" db="EMBL/GenBank/DDBJ databases">
        <authorList>
            <person name="Lanie J.A."/>
            <person name="Ng W.-L."/>
            <person name="Kazmierczak K.M."/>
            <person name="Andrzejewski T.M."/>
            <person name="Davidsen T.M."/>
            <person name="Wayne K.J."/>
            <person name="Tettelin H."/>
            <person name="Glass J.I."/>
            <person name="Rusch D."/>
            <person name="Podicherti R."/>
            <person name="Tsui H.-C.T."/>
            <person name="Winkler M.E."/>
        </authorList>
    </citation>
    <scope>NUCLEOTIDE SEQUENCE</scope>
</reference>